<reference evidence="2 3" key="1">
    <citation type="journal article" date="2015" name="Genome Biol. Evol.">
        <title>Phylogenomic analyses indicate that early fungi evolved digesting cell walls of algal ancestors of land plants.</title>
        <authorList>
            <person name="Chang Y."/>
            <person name="Wang S."/>
            <person name="Sekimoto S."/>
            <person name="Aerts A.L."/>
            <person name="Choi C."/>
            <person name="Clum A."/>
            <person name="LaButti K.M."/>
            <person name="Lindquist E.A."/>
            <person name="Yee Ngan C."/>
            <person name="Ohm R.A."/>
            <person name="Salamov A.A."/>
            <person name="Grigoriev I.V."/>
            <person name="Spatafora J.W."/>
            <person name="Berbee M.L."/>
        </authorList>
    </citation>
    <scope>NUCLEOTIDE SEQUENCE [LARGE SCALE GENOMIC DNA]</scope>
    <source>
        <strain evidence="2 3">JEL478</strain>
    </source>
</reference>
<accession>A0A139AFL1</accession>
<proteinExistence type="predicted"/>
<protein>
    <submittedName>
        <fullName evidence="2">Uncharacterized protein</fullName>
    </submittedName>
</protein>
<dbReference type="AlphaFoldDB" id="A0A139AFL1"/>
<organism evidence="2 3">
    <name type="scientific">Gonapodya prolifera (strain JEL478)</name>
    <name type="common">Monoblepharis prolifera</name>
    <dbReference type="NCBI Taxonomy" id="1344416"/>
    <lineage>
        <taxon>Eukaryota</taxon>
        <taxon>Fungi</taxon>
        <taxon>Fungi incertae sedis</taxon>
        <taxon>Chytridiomycota</taxon>
        <taxon>Chytridiomycota incertae sedis</taxon>
        <taxon>Monoblepharidomycetes</taxon>
        <taxon>Monoblepharidales</taxon>
        <taxon>Gonapodyaceae</taxon>
        <taxon>Gonapodya</taxon>
    </lineage>
</organism>
<evidence type="ECO:0000313" key="2">
    <source>
        <dbReference type="EMBL" id="KXS15205.1"/>
    </source>
</evidence>
<feature type="region of interest" description="Disordered" evidence="1">
    <location>
        <begin position="1"/>
        <end position="86"/>
    </location>
</feature>
<sequence length="132" mass="14436">MPATRTHVFSSTPATPLYARPPSSAGDMHPVFADRPRRPPTPPTPVRGKRAANIDYYLSHHAAKRPQKAGGKPAKDVELPPQHLDVEDETPFERALRLGQLPRSCRLLFPEAVAGDATGADRKVMPFEPLGI</sequence>
<evidence type="ECO:0000256" key="1">
    <source>
        <dbReference type="SAM" id="MobiDB-lite"/>
    </source>
</evidence>
<evidence type="ECO:0000313" key="3">
    <source>
        <dbReference type="Proteomes" id="UP000070544"/>
    </source>
</evidence>
<gene>
    <name evidence="2" type="ORF">M427DRAFT_56837</name>
</gene>
<dbReference type="EMBL" id="KQ965763">
    <property type="protein sequence ID" value="KXS15205.1"/>
    <property type="molecule type" value="Genomic_DNA"/>
</dbReference>
<name>A0A139AFL1_GONPJ</name>
<keyword evidence="3" id="KW-1185">Reference proteome</keyword>
<dbReference type="Proteomes" id="UP000070544">
    <property type="component" value="Unassembled WGS sequence"/>
</dbReference>